<comment type="caution">
    <text evidence="8">The sequence shown here is derived from an EMBL/GenBank/DDBJ whole genome shotgun (WGS) entry which is preliminary data.</text>
</comment>
<dbReference type="Gene3D" id="1.20.1250.20">
    <property type="entry name" value="MFS general substrate transporter like domains"/>
    <property type="match status" value="1"/>
</dbReference>
<feature type="region of interest" description="Disordered" evidence="5">
    <location>
        <begin position="1"/>
        <end position="26"/>
    </location>
</feature>
<feature type="compositionally biased region" description="Basic and acidic residues" evidence="5">
    <location>
        <begin position="300"/>
        <end position="313"/>
    </location>
</feature>
<organism evidence="8 9">
    <name type="scientific">Diversispora epigaea</name>
    <dbReference type="NCBI Taxonomy" id="1348612"/>
    <lineage>
        <taxon>Eukaryota</taxon>
        <taxon>Fungi</taxon>
        <taxon>Fungi incertae sedis</taxon>
        <taxon>Mucoromycota</taxon>
        <taxon>Glomeromycotina</taxon>
        <taxon>Glomeromycetes</taxon>
        <taxon>Diversisporales</taxon>
        <taxon>Diversisporaceae</taxon>
        <taxon>Diversispora</taxon>
    </lineage>
</organism>
<evidence type="ECO:0000256" key="6">
    <source>
        <dbReference type="SAM" id="Phobius"/>
    </source>
</evidence>
<protein>
    <recommendedName>
        <fullName evidence="7">Major facilitator superfamily (MFS) profile domain-containing protein</fullName>
    </recommendedName>
</protein>
<keyword evidence="3 6" id="KW-1133">Transmembrane helix</keyword>
<dbReference type="GO" id="GO:0005886">
    <property type="term" value="C:plasma membrane"/>
    <property type="evidence" value="ECO:0007669"/>
    <property type="project" value="TreeGrafter"/>
</dbReference>
<evidence type="ECO:0000256" key="1">
    <source>
        <dbReference type="ARBA" id="ARBA00004141"/>
    </source>
</evidence>
<proteinExistence type="predicted"/>
<feature type="compositionally biased region" description="Polar residues" evidence="5">
    <location>
        <begin position="7"/>
        <end position="26"/>
    </location>
</feature>
<dbReference type="InterPro" id="IPR036259">
    <property type="entry name" value="MFS_trans_sf"/>
</dbReference>
<dbReference type="Proteomes" id="UP000266861">
    <property type="component" value="Unassembled WGS sequence"/>
</dbReference>
<dbReference type="Pfam" id="PF07690">
    <property type="entry name" value="MFS_1"/>
    <property type="match status" value="1"/>
</dbReference>
<feature type="transmembrane region" description="Helical" evidence="6">
    <location>
        <begin position="439"/>
        <end position="458"/>
    </location>
</feature>
<dbReference type="PANTHER" id="PTHR23502">
    <property type="entry name" value="MAJOR FACILITATOR SUPERFAMILY"/>
    <property type="match status" value="1"/>
</dbReference>
<evidence type="ECO:0000313" key="8">
    <source>
        <dbReference type="EMBL" id="RHZ78218.1"/>
    </source>
</evidence>
<feature type="transmembrane region" description="Helical" evidence="6">
    <location>
        <begin position="229"/>
        <end position="248"/>
    </location>
</feature>
<evidence type="ECO:0000256" key="4">
    <source>
        <dbReference type="ARBA" id="ARBA00023136"/>
    </source>
</evidence>
<accession>A0A397IV42</accession>
<comment type="subcellular location">
    <subcellularLocation>
        <location evidence="1">Membrane</location>
        <topology evidence="1">Multi-pass membrane protein</topology>
    </subcellularLocation>
</comment>
<name>A0A397IV42_9GLOM</name>
<feature type="domain" description="Major facilitator superfamily (MFS) profile" evidence="7">
    <location>
        <begin position="99"/>
        <end position="554"/>
    </location>
</feature>
<keyword evidence="4 6" id="KW-0472">Membrane</keyword>
<feature type="region of interest" description="Disordered" evidence="5">
    <location>
        <begin position="406"/>
        <end position="425"/>
    </location>
</feature>
<dbReference type="AlphaFoldDB" id="A0A397IV42"/>
<evidence type="ECO:0000259" key="7">
    <source>
        <dbReference type="PROSITE" id="PS50850"/>
    </source>
</evidence>
<feature type="transmembrane region" description="Helical" evidence="6">
    <location>
        <begin position="195"/>
        <end position="217"/>
    </location>
</feature>
<evidence type="ECO:0000256" key="2">
    <source>
        <dbReference type="ARBA" id="ARBA00022692"/>
    </source>
</evidence>
<dbReference type="PROSITE" id="PS50850">
    <property type="entry name" value="MFS"/>
    <property type="match status" value="1"/>
</dbReference>
<feature type="transmembrane region" description="Helical" evidence="6">
    <location>
        <begin position="374"/>
        <end position="395"/>
    </location>
</feature>
<dbReference type="GO" id="GO:0022857">
    <property type="term" value="F:transmembrane transporter activity"/>
    <property type="evidence" value="ECO:0007669"/>
    <property type="project" value="InterPro"/>
</dbReference>
<feature type="transmembrane region" description="Helical" evidence="6">
    <location>
        <begin position="528"/>
        <end position="551"/>
    </location>
</feature>
<feature type="transmembrane region" description="Helical" evidence="6">
    <location>
        <begin position="166"/>
        <end position="189"/>
    </location>
</feature>
<feature type="compositionally biased region" description="Low complexity" evidence="5">
    <location>
        <begin position="287"/>
        <end position="299"/>
    </location>
</feature>
<dbReference type="STRING" id="1348612.A0A397IV42"/>
<evidence type="ECO:0000256" key="5">
    <source>
        <dbReference type="SAM" id="MobiDB-lite"/>
    </source>
</evidence>
<dbReference type="InterPro" id="IPR011701">
    <property type="entry name" value="MFS"/>
</dbReference>
<dbReference type="PANTHER" id="PTHR23502:SF5">
    <property type="entry name" value="QUINIDINE RESISTANCE PROTEIN 3"/>
    <property type="match status" value="1"/>
</dbReference>
<reference evidence="8 9" key="1">
    <citation type="submission" date="2018-08" db="EMBL/GenBank/DDBJ databases">
        <title>Genome and evolution of the arbuscular mycorrhizal fungus Diversispora epigaea (formerly Glomus versiforme) and its bacterial endosymbionts.</title>
        <authorList>
            <person name="Sun X."/>
            <person name="Fei Z."/>
            <person name="Harrison M."/>
        </authorList>
    </citation>
    <scope>NUCLEOTIDE SEQUENCE [LARGE SCALE GENOMIC DNA]</scope>
    <source>
        <strain evidence="8 9">IT104</strain>
    </source>
</reference>
<evidence type="ECO:0000313" key="9">
    <source>
        <dbReference type="Proteomes" id="UP000266861"/>
    </source>
</evidence>
<gene>
    <name evidence="8" type="ORF">Glove_166g156</name>
</gene>
<dbReference type="SUPFAM" id="SSF103473">
    <property type="entry name" value="MFS general substrate transporter"/>
    <property type="match status" value="1"/>
</dbReference>
<dbReference type="EMBL" id="PQFF01000156">
    <property type="protein sequence ID" value="RHZ78218.1"/>
    <property type="molecule type" value="Genomic_DNA"/>
</dbReference>
<sequence>MEEKLYSQEQINENDASNFKRSNNNIYSKDSNEFEFKESNEFEFKESNVSEVSEKDNEFKEWNESNIFNECKFKEYKVKERERKNFSPRDFSSKKKYSILFIITAAEVLAPLVNIIFYPALSDMRIDLNTSEYLINVFVAIYVVFWGIAPFFWATYSDTFGTRRKMYLLCLPMVIIASIISAIVKNIWILIVMRAFQAIGTSCLLSIGAAVISDLFLPLERGNANGIFFIGYDMGDILSPIIGGFINQYLNWKYINWFIVFYAVIILSLVIPFIPETFSNLSSELSISPESSPDSSSISKQEKDQEQEEKKQNQQEQQQELNNKKYFNPLDPIKLLRYPNVSLIISHTSILAIVLFAQSLVIPKGFPKIYKISSSLMGLSFLPLGIGRLLGSYIGGKYSDYVMSKGKSEDEEEKDNDNNNDNNNNNKVKLINYERRINSIWIGAILVALTNFALGWIIQAKVHISIPLIVLALGGFGVTFAFPALLTYLIDSYPTKNASIISVNDGMSFFSSGIMTIIIPHLEDCLGYGYTFTLLGFLSLVGLGSSVIVYFKGKLWRERGVN</sequence>
<keyword evidence="9" id="KW-1185">Reference proteome</keyword>
<feature type="region of interest" description="Disordered" evidence="5">
    <location>
        <begin position="287"/>
        <end position="319"/>
    </location>
</feature>
<evidence type="ECO:0000256" key="3">
    <source>
        <dbReference type="ARBA" id="ARBA00022989"/>
    </source>
</evidence>
<dbReference type="OrthoDB" id="2441642at2759"/>
<keyword evidence="2 6" id="KW-0812">Transmembrane</keyword>
<feature type="transmembrane region" description="Helical" evidence="6">
    <location>
        <begin position="99"/>
        <end position="121"/>
    </location>
</feature>
<feature type="transmembrane region" description="Helical" evidence="6">
    <location>
        <begin position="341"/>
        <end position="362"/>
    </location>
</feature>
<feature type="transmembrane region" description="Helical" evidence="6">
    <location>
        <begin position="502"/>
        <end position="522"/>
    </location>
</feature>
<dbReference type="InterPro" id="IPR020846">
    <property type="entry name" value="MFS_dom"/>
</dbReference>
<feature type="transmembrane region" description="Helical" evidence="6">
    <location>
        <begin position="464"/>
        <end position="490"/>
    </location>
</feature>
<feature type="transmembrane region" description="Helical" evidence="6">
    <location>
        <begin position="254"/>
        <end position="274"/>
    </location>
</feature>
<feature type="transmembrane region" description="Helical" evidence="6">
    <location>
        <begin position="133"/>
        <end position="154"/>
    </location>
</feature>